<accession>A0A518AMQ5</accession>
<dbReference type="EMBL" id="CP036278">
    <property type="protein sequence ID" value="QDU56014.1"/>
    <property type="molecule type" value="Genomic_DNA"/>
</dbReference>
<feature type="transmembrane region" description="Helical" evidence="1">
    <location>
        <begin position="125"/>
        <end position="146"/>
    </location>
</feature>
<feature type="transmembrane region" description="Helical" evidence="1">
    <location>
        <begin position="90"/>
        <end position="113"/>
    </location>
</feature>
<sequence length="155" mass="17007">MTIVINPYQSPEEVAGDPVDPAEFTLLQWGLFVVNFTAALLLILGVLIVLPQSDVPSDSKSGIVLLCPLGWYAYGEWSAWHYRIRKREKLLGIANLVGSMFVLMASMGIGALLTDAGSEASYYRAPIWGMMIGGAVCGYLLFCGMYRLNGRHSDR</sequence>
<keyword evidence="3" id="KW-1185">Reference proteome</keyword>
<keyword evidence="1" id="KW-1133">Transmembrane helix</keyword>
<gene>
    <name evidence="2" type="ORF">Pan181_22160</name>
</gene>
<feature type="transmembrane region" description="Helical" evidence="1">
    <location>
        <begin position="26"/>
        <end position="50"/>
    </location>
</feature>
<proteinExistence type="predicted"/>
<dbReference type="AlphaFoldDB" id="A0A518AMQ5"/>
<reference evidence="2 3" key="1">
    <citation type="submission" date="2019-02" db="EMBL/GenBank/DDBJ databases">
        <title>Deep-cultivation of Planctomycetes and their phenomic and genomic characterization uncovers novel biology.</title>
        <authorList>
            <person name="Wiegand S."/>
            <person name="Jogler M."/>
            <person name="Boedeker C."/>
            <person name="Pinto D."/>
            <person name="Vollmers J."/>
            <person name="Rivas-Marin E."/>
            <person name="Kohn T."/>
            <person name="Peeters S.H."/>
            <person name="Heuer A."/>
            <person name="Rast P."/>
            <person name="Oberbeckmann S."/>
            <person name="Bunk B."/>
            <person name="Jeske O."/>
            <person name="Meyerdierks A."/>
            <person name="Storesund J.E."/>
            <person name="Kallscheuer N."/>
            <person name="Luecker S."/>
            <person name="Lage O.M."/>
            <person name="Pohl T."/>
            <person name="Merkel B.J."/>
            <person name="Hornburger P."/>
            <person name="Mueller R.-W."/>
            <person name="Bruemmer F."/>
            <person name="Labrenz M."/>
            <person name="Spormann A.M."/>
            <person name="Op den Camp H."/>
            <person name="Overmann J."/>
            <person name="Amann R."/>
            <person name="Jetten M.S.M."/>
            <person name="Mascher T."/>
            <person name="Medema M.H."/>
            <person name="Devos D.P."/>
            <person name="Kaster A.-K."/>
            <person name="Ovreas L."/>
            <person name="Rohde M."/>
            <person name="Galperin M.Y."/>
            <person name="Jogler C."/>
        </authorList>
    </citation>
    <scope>NUCLEOTIDE SEQUENCE [LARGE SCALE GENOMIC DNA]</scope>
    <source>
        <strain evidence="2 3">Pan181</strain>
    </source>
</reference>
<organism evidence="2 3">
    <name type="scientific">Aeoliella mucimassa</name>
    <dbReference type="NCBI Taxonomy" id="2527972"/>
    <lineage>
        <taxon>Bacteria</taxon>
        <taxon>Pseudomonadati</taxon>
        <taxon>Planctomycetota</taxon>
        <taxon>Planctomycetia</taxon>
        <taxon>Pirellulales</taxon>
        <taxon>Lacipirellulaceae</taxon>
        <taxon>Aeoliella</taxon>
    </lineage>
</organism>
<keyword evidence="1" id="KW-0812">Transmembrane</keyword>
<evidence type="ECO:0000256" key="1">
    <source>
        <dbReference type="SAM" id="Phobius"/>
    </source>
</evidence>
<dbReference type="RefSeq" id="WP_145246783.1">
    <property type="nucleotide sequence ID" value="NZ_CP036278.1"/>
</dbReference>
<evidence type="ECO:0000313" key="3">
    <source>
        <dbReference type="Proteomes" id="UP000315750"/>
    </source>
</evidence>
<dbReference type="Proteomes" id="UP000315750">
    <property type="component" value="Chromosome"/>
</dbReference>
<protein>
    <submittedName>
        <fullName evidence="2">Uncharacterized protein</fullName>
    </submittedName>
</protein>
<evidence type="ECO:0000313" key="2">
    <source>
        <dbReference type="EMBL" id="QDU56014.1"/>
    </source>
</evidence>
<keyword evidence="1" id="KW-0472">Membrane</keyword>
<name>A0A518AMQ5_9BACT</name>
<dbReference type="KEGG" id="amuc:Pan181_22160"/>